<dbReference type="InterPro" id="IPR038765">
    <property type="entry name" value="Papain-like_cys_pep_sf"/>
</dbReference>
<name>A0A6N3EF89_ENTCA</name>
<dbReference type="EMBL" id="CACRTX010000013">
    <property type="protein sequence ID" value="VYU39700.1"/>
    <property type="molecule type" value="Genomic_DNA"/>
</dbReference>
<keyword evidence="2" id="KW-0645">Protease</keyword>
<feature type="domain" description="NlpC/P60" evidence="5">
    <location>
        <begin position="13"/>
        <end position="148"/>
    </location>
</feature>
<accession>A0A6N3EF89</accession>
<dbReference type="SUPFAM" id="SSF54001">
    <property type="entry name" value="Cysteine proteinases"/>
    <property type="match status" value="1"/>
</dbReference>
<organism evidence="6">
    <name type="scientific">Enterococcus casseliflavus</name>
    <name type="common">Enterococcus flavescens</name>
    <dbReference type="NCBI Taxonomy" id="37734"/>
    <lineage>
        <taxon>Bacteria</taxon>
        <taxon>Bacillati</taxon>
        <taxon>Bacillota</taxon>
        <taxon>Bacilli</taxon>
        <taxon>Lactobacillales</taxon>
        <taxon>Enterococcaceae</taxon>
        <taxon>Enterococcus</taxon>
    </lineage>
</organism>
<dbReference type="Pfam" id="PF05382">
    <property type="entry name" value="Amidase_5"/>
    <property type="match status" value="1"/>
</dbReference>
<keyword evidence="3 6" id="KW-0378">Hydrolase</keyword>
<dbReference type="Gene3D" id="3.90.1720.10">
    <property type="entry name" value="endopeptidase domain like (from Nostoc punctiforme)"/>
    <property type="match status" value="1"/>
</dbReference>
<dbReference type="PROSITE" id="PS51935">
    <property type="entry name" value="NLPC_P60"/>
    <property type="match status" value="1"/>
</dbReference>
<evidence type="ECO:0000313" key="6">
    <source>
        <dbReference type="EMBL" id="VYU39700.1"/>
    </source>
</evidence>
<evidence type="ECO:0000256" key="2">
    <source>
        <dbReference type="ARBA" id="ARBA00022670"/>
    </source>
</evidence>
<comment type="similarity">
    <text evidence="1">Belongs to the peptidase C40 family.</text>
</comment>
<gene>
    <name evidence="6" type="ORF">ECLFYP2_03177</name>
</gene>
<dbReference type="InterPro" id="IPR000064">
    <property type="entry name" value="NLP_P60_dom"/>
</dbReference>
<evidence type="ECO:0000256" key="4">
    <source>
        <dbReference type="ARBA" id="ARBA00022807"/>
    </source>
</evidence>
<dbReference type="AlphaFoldDB" id="A0A6N3EF89"/>
<dbReference type="GO" id="GO:0006508">
    <property type="term" value="P:proteolysis"/>
    <property type="evidence" value="ECO:0007669"/>
    <property type="project" value="UniProtKB-KW"/>
</dbReference>
<evidence type="ECO:0000259" key="5">
    <source>
        <dbReference type="PROSITE" id="PS51935"/>
    </source>
</evidence>
<sequence>MDAWLKRKGDLKLASIEIMIKWFKDREGKVTYSQANRLGPNSYDCSSAVFFALIEGGFLPKSTNIGNTESLYGLENSLLIPISRSEVKRGDLFVSGFKGASGGNDGHTGVFLDNTNIIHCTPAGGSAGIITTPATNWMGDYKGLPVYYYRLKNADDGNIPNQESEEKLMWVFYQANKNVPVRWFNGEHAYAIGHADEMKAIQQIYKANTGKDVPFLTNWTDASPYHNRLANVLNRTPDF</sequence>
<dbReference type="GO" id="GO:0008234">
    <property type="term" value="F:cysteine-type peptidase activity"/>
    <property type="evidence" value="ECO:0007669"/>
    <property type="project" value="UniProtKB-KW"/>
</dbReference>
<evidence type="ECO:0000256" key="1">
    <source>
        <dbReference type="ARBA" id="ARBA00007074"/>
    </source>
</evidence>
<dbReference type="InterPro" id="IPR008044">
    <property type="entry name" value="Phage_lysin"/>
</dbReference>
<reference evidence="6" key="1">
    <citation type="submission" date="2019-11" db="EMBL/GenBank/DDBJ databases">
        <authorList>
            <person name="Feng L."/>
        </authorList>
    </citation>
    <scope>NUCLEOTIDE SEQUENCE</scope>
    <source>
        <strain evidence="6">ECasseliflavusLFYP2</strain>
    </source>
</reference>
<proteinExistence type="inferred from homology"/>
<protein>
    <submittedName>
        <fullName evidence="6">Bacteriophage peptidoglycan hydrolase</fullName>
    </submittedName>
</protein>
<keyword evidence="4" id="KW-0788">Thiol protease</keyword>
<evidence type="ECO:0000256" key="3">
    <source>
        <dbReference type="ARBA" id="ARBA00022801"/>
    </source>
</evidence>